<dbReference type="EMBL" id="LAVV01010287">
    <property type="protein sequence ID" value="KNZ49265.1"/>
    <property type="molecule type" value="Genomic_DNA"/>
</dbReference>
<keyword evidence="2" id="KW-1185">Reference proteome</keyword>
<proteinExistence type="predicted"/>
<gene>
    <name evidence="1" type="ORF">VP01_510g2</name>
</gene>
<evidence type="ECO:0000313" key="1">
    <source>
        <dbReference type="EMBL" id="KNZ49265.1"/>
    </source>
</evidence>
<dbReference type="Proteomes" id="UP000037035">
    <property type="component" value="Unassembled WGS sequence"/>
</dbReference>
<name>A0A0L6UN49_9BASI</name>
<organism evidence="1 2">
    <name type="scientific">Puccinia sorghi</name>
    <dbReference type="NCBI Taxonomy" id="27349"/>
    <lineage>
        <taxon>Eukaryota</taxon>
        <taxon>Fungi</taxon>
        <taxon>Dikarya</taxon>
        <taxon>Basidiomycota</taxon>
        <taxon>Pucciniomycotina</taxon>
        <taxon>Pucciniomycetes</taxon>
        <taxon>Pucciniales</taxon>
        <taxon>Pucciniaceae</taxon>
        <taxon>Puccinia</taxon>
    </lineage>
</organism>
<evidence type="ECO:0000313" key="2">
    <source>
        <dbReference type="Proteomes" id="UP000037035"/>
    </source>
</evidence>
<dbReference type="VEuPathDB" id="FungiDB:VP01_510g2"/>
<accession>A0A0L6UN49</accession>
<reference evidence="1 2" key="1">
    <citation type="submission" date="2015-08" db="EMBL/GenBank/DDBJ databases">
        <title>Next Generation Sequencing and Analysis of the Genome of Puccinia sorghi L Schw, the Causal Agent of Maize Common Rust.</title>
        <authorList>
            <person name="Rochi L."/>
            <person name="Burguener G."/>
            <person name="Darino M."/>
            <person name="Turjanski A."/>
            <person name="Kreff E."/>
            <person name="Dieguez M.J."/>
            <person name="Sacco F."/>
        </authorList>
    </citation>
    <scope>NUCLEOTIDE SEQUENCE [LARGE SCALE GENOMIC DNA]</scope>
    <source>
        <strain evidence="1 2">RO10H11247</strain>
    </source>
</reference>
<protein>
    <submittedName>
        <fullName evidence="1">Uncharacterized protein</fullName>
    </submittedName>
</protein>
<comment type="caution">
    <text evidence="1">The sequence shown here is derived from an EMBL/GenBank/DDBJ whole genome shotgun (WGS) entry which is preliminary data.</text>
</comment>
<dbReference type="AlphaFoldDB" id="A0A0L6UN49"/>
<sequence length="319" mass="35829">MSFLSLPSPSPQEPPLNPHGGSIFFFLVLEAYTPLHHDTNLIMITIISWHPGRFQSCHVAQTASDWGSLLFCIPTIFSALLRPSFRMSFKEMPDVQGSSVLDRGINDFITSVIKSLYIIYTYDMYQHSRAHARSLVKLAGSFHAPTSSPKQIKKELKKHEKSLNESNVEFLCKVVSRHSASPLDPSRHEGLVKFDRAPVSASFSCTVPTRHVSFRHSRVPLVSGHPFPVPSRPCRNCPLPAIISQAAPTTYTYDRFNNSSHIYSSSFFRPFTSIKLTLSLLTWSSARFRPSTSHFSEVISPFHPLLPHTFTRSCLLLSG</sequence>